<evidence type="ECO:0000313" key="3">
    <source>
        <dbReference type="EMBL" id="CAF1631453.1"/>
    </source>
</evidence>
<accession>A0A816D9W9</accession>
<proteinExistence type="predicted"/>
<dbReference type="Proteomes" id="UP000663828">
    <property type="component" value="Unassembled WGS sequence"/>
</dbReference>
<evidence type="ECO:0000256" key="1">
    <source>
        <dbReference type="SAM" id="Phobius"/>
    </source>
</evidence>
<dbReference type="EMBL" id="CAJNOR010008308">
    <property type="protein sequence ID" value="CAF1631453.1"/>
    <property type="molecule type" value="Genomic_DNA"/>
</dbReference>
<name>A0A816D9W9_ADIRI</name>
<keyword evidence="4" id="KW-1185">Reference proteome</keyword>
<feature type="transmembrane region" description="Helical" evidence="1">
    <location>
        <begin position="99"/>
        <end position="115"/>
    </location>
</feature>
<protein>
    <recommendedName>
        <fullName evidence="2">Endo-beta-1,2-glucanase SGL domain-containing protein</fullName>
    </recommendedName>
</protein>
<comment type="caution">
    <text evidence="3">The sequence shown here is derived from an EMBL/GenBank/DDBJ whole genome shotgun (WGS) entry which is preliminary data.</text>
</comment>
<dbReference type="Pfam" id="PF26157">
    <property type="entry name" value="SGL_GH162"/>
    <property type="match status" value="1"/>
</dbReference>
<gene>
    <name evidence="3" type="ORF">XAT740_LOCUS51723</name>
</gene>
<organism evidence="3 4">
    <name type="scientific">Adineta ricciae</name>
    <name type="common">Rotifer</name>
    <dbReference type="NCBI Taxonomy" id="249248"/>
    <lineage>
        <taxon>Eukaryota</taxon>
        <taxon>Metazoa</taxon>
        <taxon>Spiralia</taxon>
        <taxon>Gnathifera</taxon>
        <taxon>Rotifera</taxon>
        <taxon>Eurotatoria</taxon>
        <taxon>Bdelloidea</taxon>
        <taxon>Adinetida</taxon>
        <taxon>Adinetidae</taxon>
        <taxon>Adineta</taxon>
    </lineage>
</organism>
<keyword evidence="1" id="KW-0472">Membrane</keyword>
<sequence length="116" mass="13096">DSKITTVVAMLSADLINVARDILKRDQTYQRFFNITEFEWSRVFGSKPLLGEDLQWSLPSVQIPRPVGGVADFTQCNNMLTTTTTMSPSHALSMFDKPCYIMVVILLFILPILVLN</sequence>
<feature type="non-terminal residue" evidence="3">
    <location>
        <position position="1"/>
    </location>
</feature>
<keyword evidence="1" id="KW-0812">Transmembrane</keyword>
<dbReference type="AlphaFoldDB" id="A0A816D9W9"/>
<feature type="domain" description="Endo-beta-1,2-glucanase SGL" evidence="2">
    <location>
        <begin position="1"/>
        <end position="77"/>
    </location>
</feature>
<evidence type="ECO:0000313" key="4">
    <source>
        <dbReference type="Proteomes" id="UP000663828"/>
    </source>
</evidence>
<reference evidence="3" key="1">
    <citation type="submission" date="2021-02" db="EMBL/GenBank/DDBJ databases">
        <authorList>
            <person name="Nowell W R."/>
        </authorList>
    </citation>
    <scope>NUCLEOTIDE SEQUENCE</scope>
</reference>
<keyword evidence="1" id="KW-1133">Transmembrane helix</keyword>
<dbReference type="InterPro" id="IPR058773">
    <property type="entry name" value="SGL_GH162"/>
</dbReference>
<evidence type="ECO:0000259" key="2">
    <source>
        <dbReference type="Pfam" id="PF26157"/>
    </source>
</evidence>